<dbReference type="GO" id="GO:0003676">
    <property type="term" value="F:nucleic acid binding"/>
    <property type="evidence" value="ECO:0007669"/>
    <property type="project" value="InterPro"/>
</dbReference>
<organism evidence="4">
    <name type="scientific">Nymphaea colorata</name>
    <name type="common">pocket water lily</name>
    <dbReference type="NCBI Taxonomy" id="210225"/>
    <lineage>
        <taxon>Eukaryota</taxon>
        <taxon>Viridiplantae</taxon>
        <taxon>Streptophyta</taxon>
        <taxon>Embryophyta</taxon>
        <taxon>Tracheophyta</taxon>
        <taxon>Spermatophyta</taxon>
        <taxon>Magnoliopsida</taxon>
        <taxon>Nymphaeales</taxon>
        <taxon>Nymphaeaceae</taxon>
        <taxon>Nymphaea</taxon>
    </lineage>
</organism>
<proteinExistence type="predicted"/>
<evidence type="ECO:0000259" key="3">
    <source>
        <dbReference type="SMART" id="SM00474"/>
    </source>
</evidence>
<evidence type="ECO:0000256" key="1">
    <source>
        <dbReference type="ARBA" id="ARBA00022722"/>
    </source>
</evidence>
<dbReference type="InterPro" id="IPR051132">
    <property type="entry name" value="3-5_Exonuclease_domain"/>
</dbReference>
<dbReference type="OrthoDB" id="1920326at2759"/>
<reference evidence="4" key="1">
    <citation type="submission" date="2019-09" db="EMBL/GenBank/DDBJ databases">
        <authorList>
            <person name="Zhang L."/>
        </authorList>
    </citation>
    <scope>NUCLEOTIDE SEQUENCE</scope>
</reference>
<dbReference type="Gene3D" id="3.30.420.10">
    <property type="entry name" value="Ribonuclease H-like superfamily/Ribonuclease H"/>
    <property type="match status" value="1"/>
</dbReference>
<dbReference type="EMBL" id="LR721775">
    <property type="protein sequence ID" value="VVV62301.1"/>
    <property type="molecule type" value="Genomic_DNA"/>
</dbReference>
<dbReference type="Gramene" id="NC10G0044860.1">
    <property type="protein sequence ID" value="NC10G0044860.1:cds"/>
    <property type="gene ID" value="NC10G0044860"/>
</dbReference>
<sequence>MRRASTTFVSNNGFRNAPFSSSSSSSLTSTHWINVDGRTILTTVTSDPRVIDDWFGGVMSKTYRRGLVVGLDCEWKPNFIRGQSENKVSILQLCVGAKCLIVQLLYLNCSQSLTRFLMHPAIVFVGVGIQGDVDKLRRDYGIEVGPQRFDLGELASSTMTRFDLRNMGLKILAREVLGLEISKPRSITLSNWSVAGLTERQIEYACVDAYVSFAIGMRLLTRHV</sequence>
<dbReference type="InterPro" id="IPR036397">
    <property type="entry name" value="RNaseH_sf"/>
</dbReference>
<keyword evidence="1" id="KW-0540">Nuclease</keyword>
<accession>A0A5K0XC32</accession>
<feature type="domain" description="3'-5' exonuclease" evidence="3">
    <location>
        <begin position="38"/>
        <end position="224"/>
    </location>
</feature>
<name>A0A5K0XC32_9MAGN</name>
<dbReference type="InterPro" id="IPR012337">
    <property type="entry name" value="RNaseH-like_sf"/>
</dbReference>
<dbReference type="SMART" id="SM00474">
    <property type="entry name" value="35EXOc"/>
    <property type="match status" value="1"/>
</dbReference>
<dbReference type="PANTHER" id="PTHR13620">
    <property type="entry name" value="3-5 EXONUCLEASE"/>
    <property type="match status" value="1"/>
</dbReference>
<dbReference type="PANTHER" id="PTHR13620:SF121">
    <property type="entry name" value="EMB|CAB82946.1-RELATED"/>
    <property type="match status" value="1"/>
</dbReference>
<dbReference type="InterPro" id="IPR002562">
    <property type="entry name" value="3'-5'_exonuclease_dom"/>
</dbReference>
<dbReference type="GO" id="GO:0005737">
    <property type="term" value="C:cytoplasm"/>
    <property type="evidence" value="ECO:0007669"/>
    <property type="project" value="TreeGrafter"/>
</dbReference>
<keyword evidence="2" id="KW-0378">Hydrolase</keyword>
<dbReference type="AlphaFoldDB" id="A0A5K0XC32"/>
<dbReference type="CDD" id="cd06141">
    <property type="entry name" value="WRN_exo"/>
    <property type="match status" value="1"/>
</dbReference>
<evidence type="ECO:0000313" key="4">
    <source>
        <dbReference type="EMBL" id="VVV62301.1"/>
    </source>
</evidence>
<dbReference type="Pfam" id="PF01612">
    <property type="entry name" value="DNA_pol_A_exo1"/>
    <property type="match status" value="1"/>
</dbReference>
<evidence type="ECO:0000256" key="2">
    <source>
        <dbReference type="ARBA" id="ARBA00022801"/>
    </source>
</evidence>
<dbReference type="GO" id="GO:0008408">
    <property type="term" value="F:3'-5' exonuclease activity"/>
    <property type="evidence" value="ECO:0007669"/>
    <property type="project" value="InterPro"/>
</dbReference>
<gene>
    <name evidence="4" type="ORF">NYM_LOCUS4129</name>
</gene>
<dbReference type="GO" id="GO:0005634">
    <property type="term" value="C:nucleus"/>
    <property type="evidence" value="ECO:0007669"/>
    <property type="project" value="TreeGrafter"/>
</dbReference>
<protein>
    <recommendedName>
        <fullName evidence="3">3'-5' exonuclease domain-containing protein</fullName>
    </recommendedName>
</protein>
<dbReference type="OMA" id="THWINVD"/>
<dbReference type="GO" id="GO:0006139">
    <property type="term" value="P:nucleobase-containing compound metabolic process"/>
    <property type="evidence" value="ECO:0007669"/>
    <property type="project" value="InterPro"/>
</dbReference>
<dbReference type="SUPFAM" id="SSF53098">
    <property type="entry name" value="Ribonuclease H-like"/>
    <property type="match status" value="1"/>
</dbReference>